<evidence type="ECO:0000313" key="4">
    <source>
        <dbReference type="Proteomes" id="UP001156102"/>
    </source>
</evidence>
<feature type="transmembrane region" description="Helical" evidence="1">
    <location>
        <begin position="126"/>
        <end position="144"/>
    </location>
</feature>
<feature type="transmembrane region" description="Helical" evidence="1">
    <location>
        <begin position="23"/>
        <end position="44"/>
    </location>
</feature>
<name>A0AA42BSF6_9BACI</name>
<dbReference type="AlphaFoldDB" id="A0AA42BSF6"/>
<accession>A0AA42BSF6</accession>
<evidence type="ECO:0000256" key="1">
    <source>
        <dbReference type="SAM" id="Phobius"/>
    </source>
</evidence>
<dbReference type="PANTHER" id="PTHR14969">
    <property type="entry name" value="SPHINGOSINE-1-PHOSPHATE PHOSPHOHYDROLASE"/>
    <property type="match status" value="1"/>
</dbReference>
<protein>
    <submittedName>
        <fullName evidence="3">Undecaprenyl-diphosphatase</fullName>
    </submittedName>
</protein>
<dbReference type="GO" id="GO:0050380">
    <property type="term" value="F:undecaprenyl-diphosphatase activity"/>
    <property type="evidence" value="ECO:0007669"/>
    <property type="project" value="InterPro"/>
</dbReference>
<evidence type="ECO:0000259" key="2">
    <source>
        <dbReference type="SMART" id="SM00014"/>
    </source>
</evidence>
<dbReference type="GO" id="GO:0005886">
    <property type="term" value="C:plasma membrane"/>
    <property type="evidence" value="ECO:0007669"/>
    <property type="project" value="InterPro"/>
</dbReference>
<dbReference type="Pfam" id="PF01569">
    <property type="entry name" value="PAP2"/>
    <property type="match status" value="1"/>
</dbReference>
<evidence type="ECO:0000313" key="3">
    <source>
        <dbReference type="EMBL" id="MCP8971336.1"/>
    </source>
</evidence>
<keyword evidence="1" id="KW-0472">Membrane</keyword>
<dbReference type="RefSeq" id="WP_254761264.1">
    <property type="nucleotide sequence ID" value="NZ_JANCLT010000024.1"/>
</dbReference>
<proteinExistence type="predicted"/>
<feature type="transmembrane region" description="Helical" evidence="1">
    <location>
        <begin position="56"/>
        <end position="80"/>
    </location>
</feature>
<dbReference type="InterPro" id="IPR036938">
    <property type="entry name" value="PAP2/HPO_sf"/>
</dbReference>
<dbReference type="InterPro" id="IPR000326">
    <property type="entry name" value="PAP2/HPO"/>
</dbReference>
<keyword evidence="1" id="KW-0812">Transmembrane</keyword>
<dbReference type="PANTHER" id="PTHR14969:SF58">
    <property type="entry name" value="UNDECAPRENYL-DIPHOSPHATASE BCRC"/>
    <property type="match status" value="1"/>
</dbReference>
<feature type="transmembrane region" description="Helical" evidence="1">
    <location>
        <begin position="150"/>
        <end position="168"/>
    </location>
</feature>
<comment type="caution">
    <text evidence="3">The sequence shown here is derived from an EMBL/GenBank/DDBJ whole genome shotgun (WGS) entry which is preliminary data.</text>
</comment>
<reference evidence="3" key="1">
    <citation type="submission" date="2022-07" db="EMBL/GenBank/DDBJ databases">
        <authorList>
            <person name="Li W.-J."/>
            <person name="Deng Q.-Q."/>
        </authorList>
    </citation>
    <scope>NUCLEOTIDE SEQUENCE</scope>
    <source>
        <strain evidence="3">SYSU M60031</strain>
    </source>
</reference>
<dbReference type="Gene3D" id="1.20.144.10">
    <property type="entry name" value="Phosphatidic acid phosphatase type 2/haloperoxidase"/>
    <property type="match status" value="1"/>
</dbReference>
<dbReference type="SMART" id="SM00014">
    <property type="entry name" value="acidPPc"/>
    <property type="match status" value="1"/>
</dbReference>
<feature type="transmembrane region" description="Helical" evidence="1">
    <location>
        <begin position="100"/>
        <end position="119"/>
    </location>
</feature>
<dbReference type="Proteomes" id="UP001156102">
    <property type="component" value="Unassembled WGS sequence"/>
</dbReference>
<feature type="domain" description="Phosphatidic acid phosphatase type 2/haloperoxidase" evidence="2">
    <location>
        <begin position="57"/>
        <end position="165"/>
    </location>
</feature>
<organism evidence="3 4">
    <name type="scientific">Ectobacillus ponti</name>
    <dbReference type="NCBI Taxonomy" id="2961894"/>
    <lineage>
        <taxon>Bacteria</taxon>
        <taxon>Bacillati</taxon>
        <taxon>Bacillota</taxon>
        <taxon>Bacilli</taxon>
        <taxon>Bacillales</taxon>
        <taxon>Bacillaceae</taxon>
        <taxon>Ectobacillus</taxon>
    </lineage>
</organism>
<dbReference type="EMBL" id="JANCLT010000024">
    <property type="protein sequence ID" value="MCP8971336.1"/>
    <property type="molecule type" value="Genomic_DNA"/>
</dbReference>
<keyword evidence="4" id="KW-1185">Reference proteome</keyword>
<keyword evidence="1" id="KW-1133">Transmembrane helix</keyword>
<dbReference type="CDD" id="cd03385">
    <property type="entry name" value="PAP2_BcrC_like"/>
    <property type="match status" value="1"/>
</dbReference>
<gene>
    <name evidence="3" type="ORF">NK662_22720</name>
</gene>
<sequence length="199" mass="22046">MNYTVFQWINGWAGHAASLDTTMVFITNSAPVVAVVFMLLLWFSKASRSSAIAKQYTVLYTVISMMLALVINVALHHLYYHARPFVTHHVHQLVSHSKDSSFVSDHGVLVFTIAFMLLLRKDAWGYAALIWAVLVGISRMYVGVHYPADILGAAVLSWGTGAIVLLSAGRIEPVAQVIFRVYNGIAKRIPALSKYNHTT</sequence>
<dbReference type="InterPro" id="IPR033879">
    <property type="entry name" value="UPP_Pase"/>
</dbReference>
<dbReference type="SUPFAM" id="SSF48317">
    <property type="entry name" value="Acid phosphatase/Vanadium-dependent haloperoxidase"/>
    <property type="match status" value="1"/>
</dbReference>